<dbReference type="InterPro" id="IPR036691">
    <property type="entry name" value="Endo/exonu/phosph_ase_sf"/>
</dbReference>
<evidence type="ECO:0000313" key="3">
    <source>
        <dbReference type="EMBL" id="CAH0374143.1"/>
    </source>
</evidence>
<gene>
    <name evidence="3" type="ORF">PECAL_4P14110</name>
</gene>
<keyword evidence="1" id="KW-0472">Membrane</keyword>
<proteinExistence type="predicted"/>
<protein>
    <recommendedName>
        <fullName evidence="2">Inositol polyphosphate-related phosphatase domain-containing protein</fullName>
    </recommendedName>
</protein>
<organism evidence="3 4">
    <name type="scientific">Pelagomonas calceolata</name>
    <dbReference type="NCBI Taxonomy" id="35677"/>
    <lineage>
        <taxon>Eukaryota</taxon>
        <taxon>Sar</taxon>
        <taxon>Stramenopiles</taxon>
        <taxon>Ochrophyta</taxon>
        <taxon>Pelagophyceae</taxon>
        <taxon>Pelagomonadales</taxon>
        <taxon>Pelagomonadaceae</taxon>
        <taxon>Pelagomonas</taxon>
    </lineage>
</organism>
<accession>A0A8J2SJL3</accession>
<dbReference type="AlphaFoldDB" id="A0A8J2SJL3"/>
<dbReference type="InterPro" id="IPR000300">
    <property type="entry name" value="IPPc"/>
</dbReference>
<feature type="domain" description="Inositol polyphosphate-related phosphatase" evidence="2">
    <location>
        <begin position="85"/>
        <end position="441"/>
    </location>
</feature>
<name>A0A8J2SJL3_9STRA</name>
<evidence type="ECO:0000256" key="1">
    <source>
        <dbReference type="SAM" id="Phobius"/>
    </source>
</evidence>
<dbReference type="PANTHER" id="PTHR11200">
    <property type="entry name" value="INOSITOL 5-PHOSPHATASE"/>
    <property type="match status" value="1"/>
</dbReference>
<evidence type="ECO:0000259" key="2">
    <source>
        <dbReference type="SMART" id="SM00128"/>
    </source>
</evidence>
<feature type="non-terminal residue" evidence="3">
    <location>
        <position position="1"/>
    </location>
</feature>
<dbReference type="SMART" id="SM00128">
    <property type="entry name" value="IPPc"/>
    <property type="match status" value="1"/>
</dbReference>
<dbReference type="Gene3D" id="3.60.10.10">
    <property type="entry name" value="Endonuclease/exonuclease/phosphatase"/>
    <property type="match status" value="1"/>
</dbReference>
<dbReference type="InterPro" id="IPR046985">
    <property type="entry name" value="IP5"/>
</dbReference>
<feature type="transmembrane region" description="Helical" evidence="1">
    <location>
        <begin position="53"/>
        <end position="71"/>
    </location>
</feature>
<dbReference type="SUPFAM" id="SSF56219">
    <property type="entry name" value="DNase I-like"/>
    <property type="match status" value="1"/>
</dbReference>
<comment type="caution">
    <text evidence="3">The sequence shown here is derived from an EMBL/GenBank/DDBJ whole genome shotgun (WGS) entry which is preliminary data.</text>
</comment>
<keyword evidence="1" id="KW-1133">Transmembrane helix</keyword>
<sequence length="566" mass="60858">CQCTAGLGRPHRLKGTRIGLLHTSPSLAPRPENCVQQAGQQESRQGSKRLMDAYQAASTLIVIIAATAWILRPRKPPLRDAADATQWRILATTLNCAEQGSVQALLGEEQKSSLEKWLPRGADMYAVAVQECGCWAELRRTVEAHLGSTYALVSYEKIGEKRVRGRIAVAVFARKCDVDDGLVEEVSTKKMLMDVGSTGKGASTKGGVSIEVQVGGRSLCFLGAHLPADAGGRAQHTLRNACAAALLGGDDFVKLQERCHVFFLGDLNYRAVPHDLTHARDSTLKRVAYASSKPSKTAWAAATRDDELIRDRRSGRALCGFREAPIYFAPTFRRVPGVALPGREADAAALCDAYTLFKSNEGAATVEEALQLARRKRSPPAQAASAAGLRYPSWTDRVLVASPPADDAALELLAYDAPEFPLQSDHRPARLRCALLREPPAETYAGALRVTLEDLCFEPSSDDDAAELDRLVSGLVPDAPAPALDTVSVSLGAATASAPWAARAVSVEAERAPRHCVVALELGAALVALPARDWSRRFREPVVRFGRSRGVLSGRLRVEASFSSGV</sequence>
<keyword evidence="1" id="KW-0812">Transmembrane</keyword>
<dbReference type="EMBL" id="CAKKNE010000004">
    <property type="protein sequence ID" value="CAH0374143.1"/>
    <property type="molecule type" value="Genomic_DNA"/>
</dbReference>
<dbReference type="PANTHER" id="PTHR11200:SF275">
    <property type="entry name" value="LD06095P"/>
    <property type="match status" value="1"/>
</dbReference>
<evidence type="ECO:0000313" key="4">
    <source>
        <dbReference type="Proteomes" id="UP000789595"/>
    </source>
</evidence>
<dbReference type="OrthoDB" id="62798at2759"/>
<dbReference type="Pfam" id="PF22669">
    <property type="entry name" value="Exo_endo_phos2"/>
    <property type="match status" value="1"/>
</dbReference>
<reference evidence="3" key="1">
    <citation type="submission" date="2021-11" db="EMBL/GenBank/DDBJ databases">
        <authorList>
            <consortium name="Genoscope - CEA"/>
            <person name="William W."/>
        </authorList>
    </citation>
    <scope>NUCLEOTIDE SEQUENCE</scope>
</reference>
<dbReference type="GO" id="GO:0046856">
    <property type="term" value="P:phosphatidylinositol dephosphorylation"/>
    <property type="evidence" value="ECO:0007669"/>
    <property type="project" value="InterPro"/>
</dbReference>
<dbReference type="Proteomes" id="UP000789595">
    <property type="component" value="Unassembled WGS sequence"/>
</dbReference>
<dbReference type="GO" id="GO:0004439">
    <property type="term" value="F:phosphatidylinositol-4,5-bisphosphate 5-phosphatase activity"/>
    <property type="evidence" value="ECO:0007669"/>
    <property type="project" value="TreeGrafter"/>
</dbReference>
<keyword evidence="4" id="KW-1185">Reference proteome</keyword>